<comment type="caution">
    <text evidence="2">The sequence shown here is derived from an EMBL/GenBank/DDBJ whole genome shotgun (WGS) entry which is preliminary data.</text>
</comment>
<dbReference type="Pfam" id="PF20249">
    <property type="entry name" value="VasX_N"/>
    <property type="match status" value="1"/>
</dbReference>
<gene>
    <name evidence="2" type="ORF">BIY26_03665</name>
</gene>
<dbReference type="CDD" id="cd20707">
    <property type="entry name" value="MIX_III"/>
    <property type="match status" value="1"/>
</dbReference>
<dbReference type="Proteomes" id="UP000285972">
    <property type="component" value="Unassembled WGS sequence"/>
</dbReference>
<dbReference type="AlphaFoldDB" id="A0AAE8ER03"/>
<protein>
    <recommendedName>
        <fullName evidence="1">Toxin VasX N-terminal region domain-containing protein</fullName>
    </recommendedName>
</protein>
<dbReference type="RefSeq" id="WP_095834004.1">
    <property type="nucleotide sequence ID" value="NZ_CP014137.1"/>
</dbReference>
<accession>A0AAE8ER03</accession>
<organism evidence="2 3">
    <name type="scientific">Brenneria goodwinii</name>
    <dbReference type="NCBI Taxonomy" id="1109412"/>
    <lineage>
        <taxon>Bacteria</taxon>
        <taxon>Pseudomonadati</taxon>
        <taxon>Pseudomonadota</taxon>
        <taxon>Gammaproteobacteria</taxon>
        <taxon>Enterobacterales</taxon>
        <taxon>Pectobacteriaceae</taxon>
        <taxon>Brenneria</taxon>
    </lineage>
</organism>
<sequence length="934" mass="104388">MACNNECTSTGLAILPVRYAVVPKTISTRLPAWAQSAPLTGVPLENGDHYALRALRYGYLYIFYAKGSQGVNDWQCYSIAPDGSLWLQTHAGQPKEKKAPSCNVERHDPAMVEFFCIAEPETCGDVWVAFSQYQWSGATLTRYQQDERARNKRMQKIQPSRWIHQPQQAGATQATADALQSVIDYQDVSSAGLLPSVTSAASQRAISAAAKANGPAYSYDQRVLESVSTLYPWALGRQGKSRDTEQKMLRRSKKKDGSPCAPLLLPLWDAIGIVHELNGWCMDIAGRQAQFSDEREFELKTHSDLLMVQGLVSDAAQDRLASIRDRRASPVDMLAQTQAERAAIRTRYADQPAMRQQLLYECDRVDEWYQQKVPDSYIQQRGLLRRNSAEDRRAKFAELKISVDIWLAGNPARSAELRHQSWRKYQSRLNNAQRENFVRCADTFSASLKKAFDERAVNILHWLEAELFIVTLQDYKTTEFLDNFNYCHIVSVALYGIGNVPQGQALIERWVDEQSTGSDANLIWNQVAGNNPLIKDELEALLASAKNAKDDPAPTTLAALNAALAKSSDLKNFSDFVSNSLKASAKNMTDNPDWINRQFRKADLFMASVGDRIFNVTRLGGHIDNHVTMIYKTIFSVRAGVPLEHTLRLFEVQLQEMPHLRRQILQDLRNSQEFLPEGGERLKKYKDLNDAWGKFADTDEGKNTLKVSRVGLLMLFFNALDVGYLYSQLKQDDWKSQAALAASGLSMMSVISDLLLPALEKGEKAAKVTIESMKLFGAFVGCAASVLTAVLDGMNLGKSYNQNRFGMACFYFVKGVVDGAGALKYLGTFLSAAGELASIYGRRERMLGFADTLSRYGKKIAGKFMTRTGALRLLGKLASWQAQAGLMLLQVIVTLFSDDELQAWCTQCHFGQKPAFAGYDEQLVNLEKALKEIL</sequence>
<reference evidence="2 3" key="1">
    <citation type="submission" date="2016-09" db="EMBL/GenBank/DDBJ databases">
        <authorList>
            <person name="Doonan J."/>
            <person name="Pachebat J.A."/>
            <person name="Golyshin P.N."/>
            <person name="Denman S."/>
            <person name="Mcdonald J.E."/>
        </authorList>
    </citation>
    <scope>NUCLEOTIDE SEQUENCE [LARGE SCALE GENOMIC DNA]</scope>
    <source>
        <strain evidence="2 3">FRB141</strain>
    </source>
</reference>
<evidence type="ECO:0000259" key="1">
    <source>
        <dbReference type="Pfam" id="PF20249"/>
    </source>
</evidence>
<proteinExistence type="predicted"/>
<evidence type="ECO:0000313" key="3">
    <source>
        <dbReference type="Proteomes" id="UP000285972"/>
    </source>
</evidence>
<dbReference type="InterPro" id="IPR048126">
    <property type="entry name" value="Toxin_VasX"/>
</dbReference>
<name>A0AAE8ER03_9GAMM</name>
<feature type="domain" description="Toxin VasX N-terminal region" evidence="1">
    <location>
        <begin position="7"/>
        <end position="163"/>
    </location>
</feature>
<evidence type="ECO:0000313" key="2">
    <source>
        <dbReference type="EMBL" id="RLM28434.1"/>
    </source>
</evidence>
<dbReference type="GeneID" id="70906502"/>
<dbReference type="InterPro" id="IPR046864">
    <property type="entry name" value="VasX_N"/>
</dbReference>
<dbReference type="NCBIfam" id="NF041559">
    <property type="entry name" value="BTH_I2691_fam"/>
    <property type="match status" value="1"/>
</dbReference>
<dbReference type="KEGG" id="bgj:AWC36_06840"/>
<dbReference type="EMBL" id="MJLX01000006">
    <property type="protein sequence ID" value="RLM28434.1"/>
    <property type="molecule type" value="Genomic_DNA"/>
</dbReference>